<dbReference type="GO" id="GO:0043190">
    <property type="term" value="C:ATP-binding cassette (ABC) transporter complex"/>
    <property type="evidence" value="ECO:0007669"/>
    <property type="project" value="InterPro"/>
</dbReference>
<dbReference type="AlphaFoldDB" id="A0A382DWB8"/>
<feature type="domain" description="ABC-type glycine betaine transport system substrate-binding" evidence="2">
    <location>
        <begin position="45"/>
        <end position="149"/>
    </location>
</feature>
<dbReference type="EMBL" id="UINC01041454">
    <property type="protein sequence ID" value="SVB42750.1"/>
    <property type="molecule type" value="Genomic_DNA"/>
</dbReference>
<dbReference type="Pfam" id="PF04069">
    <property type="entry name" value="OpuAC"/>
    <property type="match status" value="1"/>
</dbReference>
<feature type="non-terminal residue" evidence="3">
    <location>
        <position position="150"/>
    </location>
</feature>
<keyword evidence="1" id="KW-1133">Transmembrane helix</keyword>
<feature type="transmembrane region" description="Helical" evidence="1">
    <location>
        <begin position="21"/>
        <end position="42"/>
    </location>
</feature>
<sequence length="150" mass="16256">MSFEIETLQEKHSLLKRMIRQTLSLIVVLMASMAITGTSFAACGSLTMAEMNWASAQLMAQVDKIILEKGYGCEVELVSGATMPTFTSMNEKGKPDVAAELWANAVRDPLAKAVSEGRLHIGTEVPITGLGEGWWIPPATAKKYPELKTA</sequence>
<gene>
    <name evidence="3" type="ORF">METZ01_LOCUS195604</name>
</gene>
<accession>A0A382DWB8</accession>
<evidence type="ECO:0000256" key="1">
    <source>
        <dbReference type="SAM" id="Phobius"/>
    </source>
</evidence>
<keyword evidence="1" id="KW-0812">Transmembrane</keyword>
<dbReference type="Gene3D" id="3.40.190.10">
    <property type="entry name" value="Periplasmic binding protein-like II"/>
    <property type="match status" value="1"/>
</dbReference>
<dbReference type="SUPFAM" id="SSF53850">
    <property type="entry name" value="Periplasmic binding protein-like II"/>
    <property type="match status" value="1"/>
</dbReference>
<proteinExistence type="predicted"/>
<dbReference type="InterPro" id="IPR007210">
    <property type="entry name" value="ABC_Gly_betaine_transp_sub-bd"/>
</dbReference>
<protein>
    <recommendedName>
        <fullName evidence="2">ABC-type glycine betaine transport system substrate-binding domain-containing protein</fullName>
    </recommendedName>
</protein>
<reference evidence="3" key="1">
    <citation type="submission" date="2018-05" db="EMBL/GenBank/DDBJ databases">
        <authorList>
            <person name="Lanie J.A."/>
            <person name="Ng W.-L."/>
            <person name="Kazmierczak K.M."/>
            <person name="Andrzejewski T.M."/>
            <person name="Davidsen T.M."/>
            <person name="Wayne K.J."/>
            <person name="Tettelin H."/>
            <person name="Glass J.I."/>
            <person name="Rusch D."/>
            <person name="Podicherti R."/>
            <person name="Tsui H.-C.T."/>
            <person name="Winkler M.E."/>
        </authorList>
    </citation>
    <scope>NUCLEOTIDE SEQUENCE</scope>
</reference>
<keyword evidence="1" id="KW-0472">Membrane</keyword>
<organism evidence="3">
    <name type="scientific">marine metagenome</name>
    <dbReference type="NCBI Taxonomy" id="408172"/>
    <lineage>
        <taxon>unclassified sequences</taxon>
        <taxon>metagenomes</taxon>
        <taxon>ecological metagenomes</taxon>
    </lineage>
</organism>
<evidence type="ECO:0000259" key="2">
    <source>
        <dbReference type="Pfam" id="PF04069"/>
    </source>
</evidence>
<name>A0A382DWB8_9ZZZZ</name>
<dbReference type="GO" id="GO:0022857">
    <property type="term" value="F:transmembrane transporter activity"/>
    <property type="evidence" value="ECO:0007669"/>
    <property type="project" value="InterPro"/>
</dbReference>
<evidence type="ECO:0000313" key="3">
    <source>
        <dbReference type="EMBL" id="SVB42750.1"/>
    </source>
</evidence>